<protein>
    <recommendedName>
        <fullName evidence="2">Reverse transcriptase domain-containing protein</fullName>
    </recommendedName>
</protein>
<dbReference type="Pfam" id="PF23210">
    <property type="entry name" value="HEAT_Maestro_2"/>
    <property type="match status" value="1"/>
</dbReference>
<dbReference type="SUPFAM" id="SSF56672">
    <property type="entry name" value="DNA/RNA polymerases"/>
    <property type="match status" value="1"/>
</dbReference>
<dbReference type="Pfam" id="PF00078">
    <property type="entry name" value="RVT_1"/>
    <property type="match status" value="1"/>
</dbReference>
<reference evidence="3" key="1">
    <citation type="submission" date="2023-08" db="EMBL/GenBank/DDBJ databases">
        <title>A de novo genome assembly of Solanum verrucosum Schlechtendal, a Mexican diploid species geographically isolated from the other diploid A-genome species in potato relatives.</title>
        <authorList>
            <person name="Hosaka K."/>
        </authorList>
    </citation>
    <scope>NUCLEOTIDE SEQUENCE</scope>
    <source>
        <tissue evidence="3">Young leaves</tissue>
    </source>
</reference>
<dbReference type="InterPro" id="IPR000477">
    <property type="entry name" value="RT_dom"/>
</dbReference>
<dbReference type="SUPFAM" id="SSF48371">
    <property type="entry name" value="ARM repeat"/>
    <property type="match status" value="1"/>
</dbReference>
<dbReference type="CDD" id="cd01650">
    <property type="entry name" value="RT_nLTR_like"/>
    <property type="match status" value="1"/>
</dbReference>
<dbReference type="InterPro" id="IPR055408">
    <property type="entry name" value="HEAT_MROH2B-like"/>
</dbReference>
<feature type="region of interest" description="Disordered" evidence="1">
    <location>
        <begin position="109"/>
        <end position="132"/>
    </location>
</feature>
<accession>A0AAF0UFN6</accession>
<dbReference type="Proteomes" id="UP001234989">
    <property type="component" value="Chromosome 9"/>
</dbReference>
<keyword evidence="4" id="KW-1185">Reference proteome</keyword>
<dbReference type="GO" id="GO:0003824">
    <property type="term" value="F:catalytic activity"/>
    <property type="evidence" value="ECO:0007669"/>
    <property type="project" value="InterPro"/>
</dbReference>
<dbReference type="Gene3D" id="3.60.10.10">
    <property type="entry name" value="Endonuclease/exonuclease/phosphatase"/>
    <property type="match status" value="1"/>
</dbReference>
<dbReference type="InterPro" id="IPR036691">
    <property type="entry name" value="Endo/exonu/phosph_ase_sf"/>
</dbReference>
<dbReference type="Pfam" id="PF03372">
    <property type="entry name" value="Exo_endo_phos"/>
    <property type="match status" value="1"/>
</dbReference>
<evidence type="ECO:0000256" key="1">
    <source>
        <dbReference type="SAM" id="MobiDB-lite"/>
    </source>
</evidence>
<feature type="domain" description="Reverse transcriptase" evidence="2">
    <location>
        <begin position="603"/>
        <end position="883"/>
    </location>
</feature>
<dbReference type="InterPro" id="IPR045206">
    <property type="entry name" value="Maestro_heat-like_prot"/>
</dbReference>
<dbReference type="PANTHER" id="PTHR23120">
    <property type="entry name" value="MAESTRO-RELATED HEAT DOMAIN-CONTAINING"/>
    <property type="match status" value="1"/>
</dbReference>
<dbReference type="PROSITE" id="PS50878">
    <property type="entry name" value="RT_POL"/>
    <property type="match status" value="1"/>
</dbReference>
<evidence type="ECO:0000313" key="3">
    <source>
        <dbReference type="EMBL" id="WMV44636.1"/>
    </source>
</evidence>
<dbReference type="EMBL" id="CP133620">
    <property type="protein sequence ID" value="WMV44636.1"/>
    <property type="molecule type" value="Genomic_DNA"/>
</dbReference>
<dbReference type="InterPro" id="IPR016024">
    <property type="entry name" value="ARM-type_fold"/>
</dbReference>
<dbReference type="SUPFAM" id="SSF56219">
    <property type="entry name" value="DNase I-like"/>
    <property type="match status" value="1"/>
</dbReference>
<name>A0AAF0UFN6_SOLVR</name>
<organism evidence="3 4">
    <name type="scientific">Solanum verrucosum</name>
    <dbReference type="NCBI Taxonomy" id="315347"/>
    <lineage>
        <taxon>Eukaryota</taxon>
        <taxon>Viridiplantae</taxon>
        <taxon>Streptophyta</taxon>
        <taxon>Embryophyta</taxon>
        <taxon>Tracheophyta</taxon>
        <taxon>Spermatophyta</taxon>
        <taxon>Magnoliopsida</taxon>
        <taxon>eudicotyledons</taxon>
        <taxon>Gunneridae</taxon>
        <taxon>Pentapetalae</taxon>
        <taxon>asterids</taxon>
        <taxon>lamiids</taxon>
        <taxon>Solanales</taxon>
        <taxon>Solanaceae</taxon>
        <taxon>Solanoideae</taxon>
        <taxon>Solaneae</taxon>
        <taxon>Solanum</taxon>
    </lineage>
</organism>
<evidence type="ECO:0000259" key="2">
    <source>
        <dbReference type="PROSITE" id="PS50878"/>
    </source>
</evidence>
<gene>
    <name evidence="3" type="ORF">MTR67_038021</name>
</gene>
<evidence type="ECO:0000313" key="4">
    <source>
        <dbReference type="Proteomes" id="UP001234989"/>
    </source>
</evidence>
<dbReference type="InterPro" id="IPR005135">
    <property type="entry name" value="Endo/exonuclease/phosphatase"/>
</dbReference>
<dbReference type="GO" id="GO:0005737">
    <property type="term" value="C:cytoplasm"/>
    <property type="evidence" value="ECO:0007669"/>
    <property type="project" value="TreeGrafter"/>
</dbReference>
<sequence>MQLQEKGDCSRETDAGCEEQNMQIQQIHDVEPVASNTPRKNKGEVEIQQIHDAEPLSIQSPRVQTDAEVEASNWISSHILELSRTYGVAFEGFRGETHALLMKLDERKRGMEKKGENSEATTSRQRGIGKNELKKLQSDLNQEVEGETKISKDVDRIAKQLWASRWMRCGYIEADGSSGGVLIMWDSRIWVGSSVEEGKFSITYKFEAVQDGFCWFLTGVYAPHTRTEKLECWEEIAAVRELCGGPWVTCGDFNTVRTTAERRGCRRITNVMTDFSRWIEDMELHDPCLRGGNFTWFRGPNQHSAARLDRFLYSTEWDEQFRNIRQQIMPRVILKKKQIMPRVISDHSPIMLQCGDWEQKKPYFKFENWWTNVEGFKELIQDWWNGFVVEGCPDFKLSMKLKMLKQKLKEWSGVTFGELINKKNRLLNELAEIDLIQNDRMLTEDEMIIRATILVELEELAKNEESRWRQKSRVLWLKQGDNNTKFFQRVATAHRRYNTIDRLVISGEESKDLKEIKEHIIDFYKVLYTESESWRPPFAMMNCPRISQEEQEWMQRPFSEEEVVHILKLCDGDKAPGPDGFTMCFFKECWEIIKDDVMQTIHNFHQNEVFERSLNATFVALIPKKYGAEELKDFRPISLIGGMYKIIAKLITERMKTVMGRLINEHQMAFLKDRQITDASLLANELVDSRVKQKVPGILCKLDIEKAYDHVNWNYLFKVLSDMGFGRKWVNWIKFCVSTVKFSIIINGSPEGFFQSQRGLRQGDPMSPFLFLLAMEGLNYMVRKANELGWIRGFGAYTNRANNTEITHLLYADDSLVFCGAEVSQIRHLRAILTIFEATSGLHVNWQKSCLFPVNQVNNMRGLADNLGCQVAFLPTKYLGMPLGAKNKELEIWSEVLERSERKLTRWKSQYLSLGGRVTLIKSVLDALPTYMLSLFPLPKSIGKKLNKLRRVFLWQGNKEKQGYNLVKWEEMKMDAVTLSELRSICEKGLLLITVTVPEMEHVLWPFLLKLIIPRVYTGAVATVCKCISELCRRRSSQSGAAVLECKARADIPHPEELFARLIVLLHNPLAREHLATQILTVLCYLAPLFPKNINMFWQDEIPKMKAYVSDTEDLKQDPSYQESWDDMIINFIAESLDVIQDVDWVISLGNAFEKHYELYKPDDEHSALLHRCLGILLQKVHTRAYVRAKIDLMYKQANITIPTNRLGLAKAMGLVAASHLDTVLDKLKDILDNVGQSIFQRFLSFFSDKAKMEESDDIHAALALMYGYAAKYAPSTVIEARIDALVGVNMLSRLLHVRHPTAKQAVITAIDLLGQAVINAAESGISFPLKRRDQLLDYILTLMGRDEEDGFSESNIEHLRTQSSALSACTTLVSVEPKLTTETRNLVMKATIGFFGLPNEPADVIDPLIGNLITLLCTILITSGEDGRSRAEQLLQILRKVDQYVSSSLDYQRKRGCLAAHELVFKFRMICISGYCALGCRGTCTHREKTDRALHHTLSNLPSAFALPSRDALRLGDRTMMYLPRCVDTNSEVRKVSVQASFNTF</sequence>
<proteinExistence type="predicted"/>
<dbReference type="InterPro" id="IPR043502">
    <property type="entry name" value="DNA/RNA_pol_sf"/>
</dbReference>
<dbReference type="PANTHER" id="PTHR23120:SF0">
    <property type="entry name" value="MAESTRO HEAT-LIKE REPEAT FAMILY MEMBER 1"/>
    <property type="match status" value="1"/>
</dbReference>